<evidence type="ECO:0000256" key="6">
    <source>
        <dbReference type="ARBA" id="ARBA00023136"/>
    </source>
</evidence>
<dbReference type="PANTHER" id="PTHR21016:SF1">
    <property type="entry name" value="TM2 DOMAIN-CONTAINING PROTEIN 1"/>
    <property type="match status" value="1"/>
</dbReference>
<keyword evidence="11" id="KW-1185">Reference proteome</keyword>
<evidence type="ECO:0000256" key="3">
    <source>
        <dbReference type="ARBA" id="ARBA00022692"/>
    </source>
</evidence>
<dbReference type="Pfam" id="PF05154">
    <property type="entry name" value="TM2"/>
    <property type="match status" value="1"/>
</dbReference>
<evidence type="ECO:0000259" key="9">
    <source>
        <dbReference type="Pfam" id="PF05154"/>
    </source>
</evidence>
<evidence type="ECO:0000256" key="4">
    <source>
        <dbReference type="ARBA" id="ARBA00022729"/>
    </source>
</evidence>
<organism evidence="10 11">
    <name type="scientific">Eptatretus burgeri</name>
    <name type="common">Inshore hagfish</name>
    <dbReference type="NCBI Taxonomy" id="7764"/>
    <lineage>
        <taxon>Eukaryota</taxon>
        <taxon>Metazoa</taxon>
        <taxon>Chordata</taxon>
        <taxon>Craniata</taxon>
        <taxon>Vertebrata</taxon>
        <taxon>Cyclostomata</taxon>
        <taxon>Myxini</taxon>
        <taxon>Myxiniformes</taxon>
        <taxon>Myxinidae</taxon>
        <taxon>Eptatretinae</taxon>
        <taxon>Eptatretus</taxon>
    </lineage>
</organism>
<comment type="subcellular location">
    <subcellularLocation>
        <location evidence="1">Membrane</location>
        <topology evidence="1">Multi-pass membrane protein</topology>
    </subcellularLocation>
</comment>
<evidence type="ECO:0000256" key="1">
    <source>
        <dbReference type="ARBA" id="ARBA00004141"/>
    </source>
</evidence>
<feature type="domain" description="TM2" evidence="9">
    <location>
        <begin position="104"/>
        <end position="152"/>
    </location>
</feature>
<dbReference type="AlphaFoldDB" id="A0A8C4NLL0"/>
<keyword evidence="7" id="KW-0325">Glycoprotein</keyword>
<evidence type="ECO:0000313" key="10">
    <source>
        <dbReference type="Ensembl" id="ENSEBUP00000004793.1"/>
    </source>
</evidence>
<dbReference type="GO" id="GO:0016020">
    <property type="term" value="C:membrane"/>
    <property type="evidence" value="ECO:0007669"/>
    <property type="project" value="UniProtKB-SubCell"/>
</dbReference>
<reference evidence="10" key="1">
    <citation type="submission" date="2025-08" db="UniProtKB">
        <authorList>
            <consortium name="Ensembl"/>
        </authorList>
    </citation>
    <scope>IDENTIFICATION</scope>
</reference>
<feature type="transmembrane region" description="Helical" evidence="8">
    <location>
        <begin position="12"/>
        <end position="29"/>
    </location>
</feature>
<evidence type="ECO:0000256" key="8">
    <source>
        <dbReference type="SAM" id="Phobius"/>
    </source>
</evidence>
<accession>A0A8C4NLL0</accession>
<evidence type="ECO:0000256" key="5">
    <source>
        <dbReference type="ARBA" id="ARBA00022989"/>
    </source>
</evidence>
<feature type="transmembrane region" description="Helical" evidence="8">
    <location>
        <begin position="134"/>
        <end position="155"/>
    </location>
</feature>
<keyword evidence="6 8" id="KW-0472">Membrane</keyword>
<dbReference type="OMA" id="ETFRKPH"/>
<keyword evidence="4" id="KW-0732">Signal</keyword>
<feature type="transmembrane region" description="Helical" evidence="8">
    <location>
        <begin position="104"/>
        <end position="122"/>
    </location>
</feature>
<keyword evidence="5 8" id="KW-1133">Transmembrane helix</keyword>
<proteinExistence type="inferred from homology"/>
<evidence type="ECO:0000313" key="11">
    <source>
        <dbReference type="Proteomes" id="UP000694388"/>
    </source>
</evidence>
<dbReference type="InterPro" id="IPR007829">
    <property type="entry name" value="TM2"/>
</dbReference>
<comment type="similarity">
    <text evidence="2">Belongs to the TM2 family.</text>
</comment>
<name>A0A8C4NLL0_EPTBU</name>
<evidence type="ECO:0000256" key="7">
    <source>
        <dbReference type="ARBA" id="ARBA00023180"/>
    </source>
</evidence>
<reference evidence="10" key="2">
    <citation type="submission" date="2025-09" db="UniProtKB">
        <authorList>
            <consortium name="Ensembl"/>
        </authorList>
    </citation>
    <scope>IDENTIFICATION</scope>
</reference>
<evidence type="ECO:0000256" key="2">
    <source>
        <dbReference type="ARBA" id="ARBA00008284"/>
    </source>
</evidence>
<sequence>MAASWACRGFRAYVGLVAFGILNCFAFSADNKKCDQLLNGQFICLEPVINDSTQEPVDCYNNTAQVDCIPAPNITCIDSQGILRQFDGETMAFQKSIICRNTSGYRYTVAVALSLFLGWLGADRFYLGYPALGLLKFCTIGFCGIGSLIDFVLIVTQVVGPSDGSSYIIDYYGARLTRLVITNETYRVPHTEL</sequence>
<keyword evidence="3 8" id="KW-0812">Transmembrane</keyword>
<protein>
    <submittedName>
        <fullName evidence="10">TM2 domain containing 1</fullName>
    </submittedName>
</protein>
<dbReference type="Proteomes" id="UP000694388">
    <property type="component" value="Unplaced"/>
</dbReference>
<dbReference type="InterPro" id="IPR050932">
    <property type="entry name" value="TM2D1-3-like"/>
</dbReference>
<dbReference type="GeneTree" id="ENSGT00940000157668"/>
<dbReference type="PANTHER" id="PTHR21016">
    <property type="entry name" value="BETA-AMYLOID BINDING PROTEIN-RELATED"/>
    <property type="match status" value="1"/>
</dbReference>
<dbReference type="Ensembl" id="ENSEBUT00000005230.1">
    <property type="protein sequence ID" value="ENSEBUP00000004793.1"/>
    <property type="gene ID" value="ENSEBUG00000003329.1"/>
</dbReference>